<accession>A0ACC0ZWU3</accession>
<sequence>MEKLANISLVRHQILHNPGSTQLNASRNDGFDDEKYITPQPDAYYYIAELNVGKPPQKVYLAVDTTAGLIWTQFKIPWKPIPTTQYILLADSNVIFLDLLDISVGPIRLMLPEGTFDATKGRGMILDSVSPLTVLRLDVYLLLIAGLKTYYDAQGMVQVPVEESPFTFSALLLFIKPTIPSNPDLPFPGSRLRSEIFIYDCSLLRCGCFLCSIGSRSGRQL</sequence>
<comment type="caution">
    <text evidence="1">The sequence shown here is derived from an EMBL/GenBank/DDBJ whole genome shotgun (WGS) entry which is preliminary data.</text>
</comment>
<proteinExistence type="predicted"/>
<organism evidence="1 2">
    <name type="scientific">Pistacia atlantica</name>
    <dbReference type="NCBI Taxonomy" id="434234"/>
    <lineage>
        <taxon>Eukaryota</taxon>
        <taxon>Viridiplantae</taxon>
        <taxon>Streptophyta</taxon>
        <taxon>Embryophyta</taxon>
        <taxon>Tracheophyta</taxon>
        <taxon>Spermatophyta</taxon>
        <taxon>Magnoliopsida</taxon>
        <taxon>eudicotyledons</taxon>
        <taxon>Gunneridae</taxon>
        <taxon>Pentapetalae</taxon>
        <taxon>rosids</taxon>
        <taxon>malvids</taxon>
        <taxon>Sapindales</taxon>
        <taxon>Anacardiaceae</taxon>
        <taxon>Pistacia</taxon>
    </lineage>
</organism>
<evidence type="ECO:0000313" key="2">
    <source>
        <dbReference type="Proteomes" id="UP001164250"/>
    </source>
</evidence>
<evidence type="ECO:0000313" key="1">
    <source>
        <dbReference type="EMBL" id="KAJ0079443.1"/>
    </source>
</evidence>
<name>A0ACC0ZWU3_9ROSI</name>
<reference evidence="2" key="1">
    <citation type="journal article" date="2023" name="G3 (Bethesda)">
        <title>Genome assembly and association tests identify interacting loci associated with vigor, precocity, and sex in interspecific pistachio rootstocks.</title>
        <authorList>
            <person name="Palmer W."/>
            <person name="Jacygrad E."/>
            <person name="Sagayaradj S."/>
            <person name="Cavanaugh K."/>
            <person name="Han R."/>
            <person name="Bertier L."/>
            <person name="Beede B."/>
            <person name="Kafkas S."/>
            <person name="Golino D."/>
            <person name="Preece J."/>
            <person name="Michelmore R."/>
        </authorList>
    </citation>
    <scope>NUCLEOTIDE SEQUENCE [LARGE SCALE GENOMIC DNA]</scope>
</reference>
<gene>
    <name evidence="1" type="ORF">Patl1_22589</name>
</gene>
<keyword evidence="2" id="KW-1185">Reference proteome</keyword>
<protein>
    <submittedName>
        <fullName evidence="1">Uncharacterized protein</fullName>
    </submittedName>
</protein>
<dbReference type="Proteomes" id="UP001164250">
    <property type="component" value="Chromosome 13"/>
</dbReference>
<dbReference type="EMBL" id="CM047909">
    <property type="protein sequence ID" value="KAJ0079443.1"/>
    <property type="molecule type" value="Genomic_DNA"/>
</dbReference>